<name>A0A162P5Y3_COLIC</name>
<evidence type="ECO:0000313" key="3">
    <source>
        <dbReference type="Proteomes" id="UP000076584"/>
    </source>
</evidence>
<accession>A0A162P5Y3</accession>
<dbReference type="EMBL" id="LFIW01000380">
    <property type="protein sequence ID" value="KZL86721.1"/>
    <property type="molecule type" value="Genomic_DNA"/>
</dbReference>
<feature type="non-terminal residue" evidence="2">
    <location>
        <position position="71"/>
    </location>
</feature>
<dbReference type="Proteomes" id="UP000076584">
    <property type="component" value="Unassembled WGS sequence"/>
</dbReference>
<dbReference type="AlphaFoldDB" id="A0A162P5Y3"/>
<evidence type="ECO:0000256" key="1">
    <source>
        <dbReference type="SAM" id="SignalP"/>
    </source>
</evidence>
<comment type="caution">
    <text evidence="2">The sequence shown here is derived from an EMBL/GenBank/DDBJ whole genome shotgun (WGS) entry which is preliminary data.</text>
</comment>
<organism evidence="2 3">
    <name type="scientific">Colletotrichum incanum</name>
    <name type="common">Soybean anthracnose fungus</name>
    <dbReference type="NCBI Taxonomy" id="1573173"/>
    <lineage>
        <taxon>Eukaryota</taxon>
        <taxon>Fungi</taxon>
        <taxon>Dikarya</taxon>
        <taxon>Ascomycota</taxon>
        <taxon>Pezizomycotina</taxon>
        <taxon>Sordariomycetes</taxon>
        <taxon>Hypocreomycetidae</taxon>
        <taxon>Glomerellales</taxon>
        <taxon>Glomerellaceae</taxon>
        <taxon>Colletotrichum</taxon>
        <taxon>Colletotrichum spaethianum species complex</taxon>
    </lineage>
</organism>
<keyword evidence="3" id="KW-1185">Reference proteome</keyword>
<feature type="signal peptide" evidence="1">
    <location>
        <begin position="1"/>
        <end position="19"/>
    </location>
</feature>
<protein>
    <submittedName>
        <fullName evidence="2">Uncharacterized protein</fullName>
    </submittedName>
</protein>
<evidence type="ECO:0000313" key="2">
    <source>
        <dbReference type="EMBL" id="KZL86721.1"/>
    </source>
</evidence>
<feature type="non-terminal residue" evidence="2">
    <location>
        <position position="1"/>
    </location>
</feature>
<proteinExistence type="predicted"/>
<sequence>LSLGSIGPLRMWLLAVTSARQLVIRGGSRYSDFYATIPLLVPCDNKLLIPSDIRHILLRLSRNGYIAWIYQ</sequence>
<gene>
    <name evidence="2" type="ORF">CI238_13110</name>
</gene>
<feature type="chain" id="PRO_5007837975" evidence="1">
    <location>
        <begin position="20"/>
        <end position="71"/>
    </location>
</feature>
<reference evidence="2 3" key="1">
    <citation type="submission" date="2015-06" db="EMBL/GenBank/DDBJ databases">
        <title>Survival trade-offs in plant roots during colonization by closely related pathogenic and mutualistic fungi.</title>
        <authorList>
            <person name="Hacquard S."/>
            <person name="Kracher B."/>
            <person name="Hiruma K."/>
            <person name="Weinman A."/>
            <person name="Muench P."/>
            <person name="Garrido Oter R."/>
            <person name="Ver Loren van Themaat E."/>
            <person name="Dallerey J.-F."/>
            <person name="Damm U."/>
            <person name="Henrissat B."/>
            <person name="Lespinet O."/>
            <person name="Thon M."/>
            <person name="Kemen E."/>
            <person name="McHardy A.C."/>
            <person name="Schulze-Lefert P."/>
            <person name="O'Connell R.J."/>
        </authorList>
    </citation>
    <scope>NUCLEOTIDE SEQUENCE [LARGE SCALE GENOMIC DNA]</scope>
    <source>
        <strain evidence="2 3">MAFF 238704</strain>
    </source>
</reference>
<keyword evidence="1" id="KW-0732">Signal</keyword>